<dbReference type="InterPro" id="IPR003718">
    <property type="entry name" value="OsmC/Ohr_fam"/>
</dbReference>
<dbReference type="InterPro" id="IPR015946">
    <property type="entry name" value="KH_dom-like_a/b"/>
</dbReference>
<gene>
    <name evidence="1" type="ORF">SAMN04487969_14111</name>
</gene>
<dbReference type="AlphaFoldDB" id="A0A1I2ITW7"/>
<dbReference type="EMBL" id="FONN01000041">
    <property type="protein sequence ID" value="SFF45068.1"/>
    <property type="molecule type" value="Genomic_DNA"/>
</dbReference>
<name>A0A1I2ITW7_9BACL</name>
<dbReference type="InterPro" id="IPR036102">
    <property type="entry name" value="OsmC/Ohrsf"/>
</dbReference>
<organism evidence="1 2">
    <name type="scientific">Paenibacillus algorifonticola</name>
    <dbReference type="NCBI Taxonomy" id="684063"/>
    <lineage>
        <taxon>Bacteria</taxon>
        <taxon>Bacillati</taxon>
        <taxon>Bacillota</taxon>
        <taxon>Bacilli</taxon>
        <taxon>Bacillales</taxon>
        <taxon>Paenibacillaceae</taxon>
        <taxon>Paenibacillus</taxon>
    </lineage>
</organism>
<dbReference type="OrthoDB" id="2242871at2"/>
<dbReference type="RefSeq" id="WP_046234546.1">
    <property type="nucleotide sequence ID" value="NZ_FONN01000041.1"/>
</dbReference>
<dbReference type="InterPro" id="IPR052707">
    <property type="entry name" value="OsmC_Ohr_Peroxiredoxin"/>
</dbReference>
<keyword evidence="2" id="KW-1185">Reference proteome</keyword>
<dbReference type="Pfam" id="PF02566">
    <property type="entry name" value="OsmC"/>
    <property type="match status" value="1"/>
</dbReference>
<accession>A0A1I2ITW7</accession>
<sequence length="145" mass="15376">MADLKTNVKIVWYPDAKGYGKIESNYLKTNIAIPKALGGSGEGSDPKELLVSSAASCYIMTLVYSLQTQKLDVAGIFMDSEATNSKEDGFIIVHSLQVVLPAGATEKHIKAMNGAMTAADQACEVGNLLKKAGVQIKIEGKIATI</sequence>
<dbReference type="SUPFAM" id="SSF82784">
    <property type="entry name" value="OsmC-like"/>
    <property type="match status" value="1"/>
</dbReference>
<reference evidence="2" key="1">
    <citation type="submission" date="2016-10" db="EMBL/GenBank/DDBJ databases">
        <authorList>
            <person name="Varghese N."/>
            <person name="Submissions S."/>
        </authorList>
    </citation>
    <scope>NUCLEOTIDE SEQUENCE [LARGE SCALE GENOMIC DNA]</scope>
    <source>
        <strain evidence="2">CGMCC 1.10223</strain>
    </source>
</reference>
<evidence type="ECO:0000313" key="2">
    <source>
        <dbReference type="Proteomes" id="UP000183410"/>
    </source>
</evidence>
<dbReference type="Gene3D" id="3.30.300.20">
    <property type="match status" value="1"/>
</dbReference>
<proteinExistence type="predicted"/>
<dbReference type="PANTHER" id="PTHR42830">
    <property type="entry name" value="OSMOTICALLY INDUCIBLE FAMILY PROTEIN"/>
    <property type="match status" value="1"/>
</dbReference>
<protein>
    <submittedName>
        <fullName evidence="1">Peroxiredoxin, SACOL1771 subfamily</fullName>
    </submittedName>
</protein>
<dbReference type="PANTHER" id="PTHR42830:SF2">
    <property type="entry name" value="OSMC_OHR FAMILY PROTEIN"/>
    <property type="match status" value="1"/>
</dbReference>
<dbReference type="Proteomes" id="UP000183410">
    <property type="component" value="Unassembled WGS sequence"/>
</dbReference>
<evidence type="ECO:0000313" key="1">
    <source>
        <dbReference type="EMBL" id="SFF45068.1"/>
    </source>
</evidence>